<dbReference type="InterPro" id="IPR004638">
    <property type="entry name" value="EmrB-like"/>
</dbReference>
<name>A0A1G6DEV7_9BACT</name>
<dbReference type="PRINTS" id="PR01036">
    <property type="entry name" value="TCRTETB"/>
</dbReference>
<sequence length="477" mass="50530">MIGVNLMVFMATLDMSIVNVALPSLAKQLNTDFATVQWVVLSYVLVVASLLLMVSRLGDIRGKKRIFSLGLGIFTLGSLLCGLAPSVGWLIFFRALQAVGAAMSQALGIAIVTELAPPHRRGRAIGLIGASVAMGLSLGPSLGGLIIEFVGWRWIFLINVPLGILAQLIIYRHMPPLAPAKRDQRFDVPGAVLTAITLVAYSMGMTFGQKIGFGSPLSLTLLAVAAVSLFGFIAVERRVKQPMIDLTLFRNPLFNMNLIMSVLVFISLSAGFIMPFFLQLAQGRPPSEVGLLMMVIPLSMGLVAPFAGALSDRFGPRGLSLLGLVILVCGCLAVSTLTLETSWWGFALRVMPVGLGVGLFQAPNNSAIMSAVPREHLGVASGLLNYSRVFGQSTGLPLIGSIFTIFVVSVTLEPVRTDFTLVPPEALAAGIAGAYRFQAVLLLAAIGLGIAAWVVDHRRGSASLPPAARIERPTSGG</sequence>
<keyword evidence="4" id="KW-1003">Cell membrane</keyword>
<feature type="transmembrane region" description="Helical" evidence="8">
    <location>
        <begin position="91"/>
        <end position="112"/>
    </location>
</feature>
<dbReference type="Gene3D" id="1.20.1720.10">
    <property type="entry name" value="Multidrug resistance protein D"/>
    <property type="match status" value="1"/>
</dbReference>
<evidence type="ECO:0000313" key="10">
    <source>
        <dbReference type="EMBL" id="SDB43694.1"/>
    </source>
</evidence>
<comment type="similarity">
    <text evidence="2">Belongs to the major facilitator superfamily. EmrB family.</text>
</comment>
<feature type="transmembrane region" description="Helical" evidence="8">
    <location>
        <begin position="124"/>
        <end position="147"/>
    </location>
</feature>
<evidence type="ECO:0000256" key="3">
    <source>
        <dbReference type="ARBA" id="ARBA00022448"/>
    </source>
</evidence>
<feature type="transmembrane region" description="Helical" evidence="8">
    <location>
        <begin position="396"/>
        <end position="415"/>
    </location>
</feature>
<keyword evidence="11" id="KW-1185">Reference proteome</keyword>
<feature type="transmembrane region" description="Helical" evidence="8">
    <location>
        <begin position="435"/>
        <end position="455"/>
    </location>
</feature>
<feature type="transmembrane region" description="Helical" evidence="8">
    <location>
        <begin position="153"/>
        <end position="174"/>
    </location>
</feature>
<feature type="transmembrane region" description="Helical" evidence="8">
    <location>
        <begin position="319"/>
        <end position="337"/>
    </location>
</feature>
<dbReference type="InterPro" id="IPR011701">
    <property type="entry name" value="MFS"/>
</dbReference>
<dbReference type="PANTHER" id="PTHR42718">
    <property type="entry name" value="MAJOR FACILITATOR SUPERFAMILY MULTIDRUG TRANSPORTER MFSC"/>
    <property type="match status" value="1"/>
</dbReference>
<feature type="domain" description="Major facilitator superfamily (MFS) profile" evidence="9">
    <location>
        <begin position="1"/>
        <end position="459"/>
    </location>
</feature>
<evidence type="ECO:0000256" key="6">
    <source>
        <dbReference type="ARBA" id="ARBA00022989"/>
    </source>
</evidence>
<dbReference type="PANTHER" id="PTHR42718:SF9">
    <property type="entry name" value="MAJOR FACILITATOR SUPERFAMILY MULTIDRUG TRANSPORTER MFSC"/>
    <property type="match status" value="1"/>
</dbReference>
<dbReference type="GO" id="GO:0022857">
    <property type="term" value="F:transmembrane transporter activity"/>
    <property type="evidence" value="ECO:0007669"/>
    <property type="project" value="InterPro"/>
</dbReference>
<evidence type="ECO:0000313" key="11">
    <source>
        <dbReference type="Proteomes" id="UP000198771"/>
    </source>
</evidence>
<protein>
    <submittedName>
        <fullName evidence="10">Drug resistance transporter, EmrB/QacA subfamily</fullName>
    </submittedName>
</protein>
<dbReference type="SUPFAM" id="SSF103473">
    <property type="entry name" value="MFS general substrate transporter"/>
    <property type="match status" value="1"/>
</dbReference>
<organism evidence="10 11">
    <name type="scientific">Desulfonatronum thiosulfatophilum</name>
    <dbReference type="NCBI Taxonomy" id="617002"/>
    <lineage>
        <taxon>Bacteria</taxon>
        <taxon>Pseudomonadati</taxon>
        <taxon>Thermodesulfobacteriota</taxon>
        <taxon>Desulfovibrionia</taxon>
        <taxon>Desulfovibrionales</taxon>
        <taxon>Desulfonatronaceae</taxon>
        <taxon>Desulfonatronum</taxon>
    </lineage>
</organism>
<evidence type="ECO:0000256" key="4">
    <source>
        <dbReference type="ARBA" id="ARBA00022475"/>
    </source>
</evidence>
<dbReference type="PROSITE" id="PS50850">
    <property type="entry name" value="MFS"/>
    <property type="match status" value="1"/>
</dbReference>
<evidence type="ECO:0000259" key="9">
    <source>
        <dbReference type="PROSITE" id="PS50850"/>
    </source>
</evidence>
<dbReference type="Pfam" id="PF07690">
    <property type="entry name" value="MFS_1"/>
    <property type="match status" value="1"/>
</dbReference>
<reference evidence="10 11" key="1">
    <citation type="submission" date="2016-10" db="EMBL/GenBank/DDBJ databases">
        <authorList>
            <person name="de Groot N.N."/>
        </authorList>
    </citation>
    <scope>NUCLEOTIDE SEQUENCE [LARGE SCALE GENOMIC DNA]</scope>
    <source>
        <strain evidence="10 11">ASO4-2</strain>
    </source>
</reference>
<dbReference type="CDD" id="cd17321">
    <property type="entry name" value="MFS_MMR_MDR_like"/>
    <property type="match status" value="1"/>
</dbReference>
<accession>A0A1G6DEV7</accession>
<dbReference type="FunFam" id="1.20.1720.10:FF:000021">
    <property type="entry name" value="Drug resistance transporter, EmrB/QacA subfamily"/>
    <property type="match status" value="1"/>
</dbReference>
<comment type="subcellular location">
    <subcellularLocation>
        <location evidence="1">Cell membrane</location>
        <topology evidence="1">Multi-pass membrane protein</topology>
    </subcellularLocation>
</comment>
<evidence type="ECO:0000256" key="2">
    <source>
        <dbReference type="ARBA" id="ARBA00008537"/>
    </source>
</evidence>
<keyword evidence="5 8" id="KW-0812">Transmembrane</keyword>
<dbReference type="InterPro" id="IPR036259">
    <property type="entry name" value="MFS_trans_sf"/>
</dbReference>
<dbReference type="STRING" id="617002.SAMN05660653_02128"/>
<feature type="transmembrane region" description="Helical" evidence="8">
    <location>
        <begin position="289"/>
        <end position="307"/>
    </location>
</feature>
<dbReference type="AlphaFoldDB" id="A0A1G6DEV7"/>
<dbReference type="NCBIfam" id="TIGR00711">
    <property type="entry name" value="efflux_EmrB"/>
    <property type="match status" value="1"/>
</dbReference>
<evidence type="ECO:0000256" key="7">
    <source>
        <dbReference type="ARBA" id="ARBA00023136"/>
    </source>
</evidence>
<evidence type="ECO:0000256" key="1">
    <source>
        <dbReference type="ARBA" id="ARBA00004651"/>
    </source>
</evidence>
<feature type="transmembrane region" description="Helical" evidence="8">
    <location>
        <begin position="38"/>
        <end position="54"/>
    </location>
</feature>
<keyword evidence="3" id="KW-0813">Transport</keyword>
<dbReference type="Gene3D" id="1.20.1250.20">
    <property type="entry name" value="MFS general substrate transporter like domains"/>
    <property type="match status" value="1"/>
</dbReference>
<evidence type="ECO:0000256" key="5">
    <source>
        <dbReference type="ARBA" id="ARBA00022692"/>
    </source>
</evidence>
<feature type="transmembrane region" description="Helical" evidence="8">
    <location>
        <begin position="213"/>
        <end position="235"/>
    </location>
</feature>
<dbReference type="Proteomes" id="UP000198771">
    <property type="component" value="Unassembled WGS sequence"/>
</dbReference>
<evidence type="ECO:0000256" key="8">
    <source>
        <dbReference type="SAM" id="Phobius"/>
    </source>
</evidence>
<feature type="transmembrane region" description="Helical" evidence="8">
    <location>
        <begin position="66"/>
        <end position="85"/>
    </location>
</feature>
<keyword evidence="6 8" id="KW-1133">Transmembrane helix</keyword>
<proteinExistence type="inferred from homology"/>
<dbReference type="EMBL" id="FMXO01000011">
    <property type="protein sequence ID" value="SDB43694.1"/>
    <property type="molecule type" value="Genomic_DNA"/>
</dbReference>
<feature type="transmembrane region" description="Helical" evidence="8">
    <location>
        <begin position="186"/>
        <end position="207"/>
    </location>
</feature>
<dbReference type="InterPro" id="IPR020846">
    <property type="entry name" value="MFS_dom"/>
</dbReference>
<feature type="transmembrane region" description="Helical" evidence="8">
    <location>
        <begin position="256"/>
        <end position="277"/>
    </location>
</feature>
<keyword evidence="7 8" id="KW-0472">Membrane</keyword>
<gene>
    <name evidence="10" type="ORF">SAMN05660653_02128</name>
</gene>
<dbReference type="GO" id="GO:0005886">
    <property type="term" value="C:plasma membrane"/>
    <property type="evidence" value="ECO:0007669"/>
    <property type="project" value="UniProtKB-SubCell"/>
</dbReference>